<dbReference type="SUPFAM" id="SSF52540">
    <property type="entry name" value="P-loop containing nucleoside triphosphate hydrolases"/>
    <property type="match status" value="1"/>
</dbReference>
<keyword evidence="3" id="KW-1185">Reference proteome</keyword>
<proteinExistence type="predicted"/>
<feature type="domain" description="NACHT" evidence="1">
    <location>
        <begin position="156"/>
        <end position="288"/>
    </location>
</feature>
<dbReference type="RefSeq" id="WP_343932044.1">
    <property type="nucleotide sequence ID" value="NZ_BAAABU010000001.1"/>
</dbReference>
<dbReference type="SUPFAM" id="SSF48371">
    <property type="entry name" value="ARM repeat"/>
    <property type="match status" value="1"/>
</dbReference>
<evidence type="ECO:0000259" key="1">
    <source>
        <dbReference type="PROSITE" id="PS50837"/>
    </source>
</evidence>
<dbReference type="Gene3D" id="3.40.50.300">
    <property type="entry name" value="P-loop containing nucleotide triphosphate hydrolases"/>
    <property type="match status" value="1"/>
</dbReference>
<dbReference type="InterPro" id="IPR007111">
    <property type="entry name" value="NACHT_NTPase"/>
</dbReference>
<dbReference type="PROSITE" id="PS50837">
    <property type="entry name" value="NACHT"/>
    <property type="match status" value="1"/>
</dbReference>
<comment type="caution">
    <text evidence="2">The sequence shown here is derived from an EMBL/GenBank/DDBJ whole genome shotgun (WGS) entry which is preliminary data.</text>
</comment>
<protein>
    <recommendedName>
        <fullName evidence="1">NACHT domain-containing protein</fullName>
    </recommendedName>
</protein>
<gene>
    <name evidence="2" type="ORF">GCM10010492_06380</name>
</gene>
<accession>A0ABP3CPU9</accession>
<organism evidence="2 3">
    <name type="scientific">Saccharothrix mutabilis subsp. mutabilis</name>
    <dbReference type="NCBI Taxonomy" id="66855"/>
    <lineage>
        <taxon>Bacteria</taxon>
        <taxon>Bacillati</taxon>
        <taxon>Actinomycetota</taxon>
        <taxon>Actinomycetes</taxon>
        <taxon>Pseudonocardiales</taxon>
        <taxon>Pseudonocardiaceae</taxon>
        <taxon>Saccharothrix</taxon>
    </lineage>
</organism>
<evidence type="ECO:0000313" key="3">
    <source>
        <dbReference type="Proteomes" id="UP001500416"/>
    </source>
</evidence>
<dbReference type="EMBL" id="BAAABU010000001">
    <property type="protein sequence ID" value="GAA0211288.1"/>
    <property type="molecule type" value="Genomic_DNA"/>
</dbReference>
<dbReference type="InterPro" id="IPR016024">
    <property type="entry name" value="ARM-type_fold"/>
</dbReference>
<dbReference type="PANTHER" id="PTHR46844:SF1">
    <property type="entry name" value="SLR5058 PROTEIN"/>
    <property type="match status" value="1"/>
</dbReference>
<sequence>MDQEIANHIAGGAHGPTVQAGVIEGGVHFHVAAAPPAEPVLPAEPGVPAEPGLPAKRGLPAEPGLPAAVRSLLHAQVGAAHDLPYRLPGARRPSLATVYVRQDLGAGGEEPRAEVPRPTPIVDGHGQLVEVPRAPVVRVAVRPPARTVREALDGDEHLVVTGGAGQGKSTLSLRLAADLAAWWCGAGDNPVTEPVVPLRLTARELAARLDLPFSRALADSAHAEYGALLRAPVTPELLADRVAGHRWLLLVDALDEVADAADRDRLVTVLAAWAADDAPYRVVLTTRPVEGAALAPLHRIGAARYELQPFDEEALRSFARNWFAADPDLAHRFVRQVQAAHLDELVRVPLLATIAAIIFEQRADRPLPDNQYELYESYLSFLRSARTPTGPFEPHREPLLEHLGRIRLETDGSLIDAARHWVHTHLPVASLPPDWPDALTAFLVSVGPLTIRTGDLRFLHHSFAEHLAATSIARSLPVTFTPDHPEFVHTLYAARPRERGHFARSVLLHHTHLRPTEADPLITRLHAGDAEHHLLAARLLARRVPASAGVVDAFLETVWGWAMTSLHPGAEILAQASRATHHPGLADWLTRLMRTPAAPLDSRTEAASALASRLRGSWTGEAVAFLTALVDDPDASVAERLAAAQALADCGGGEREAAERGLRAVLENPRASGYRCRTAAVVLAAFGREARAYAVQALNRLVEDGTTPPGDLVEAATGLIEIGPEFHERAAAVFRSVLTDPVDSATGRRDAALGLASLGSRHSAEAASALVALARDRRRTYGHRSWAAAVCAELGPQHRTPAAELVIAMLAEPDVTSVDRWNCARSLGDLGVPWRERAAVELRKVIADGATTVSVAQLSAESLKDLGPEHVAESARELRRLATEAQMTESDRINAWGRLTEHAEPYRSEALRELRSRLVAPGLSGEDRCLVAERLVRSGPEFHDEVRECLRSVTGTESDAGTVAQAWAALVDLDAELRAEALSVVEEAARRRSGRLAAVLTHLTALPSSDEERDRVAALLLDVLADGTLDFNSRLGAIGELLQLGRCHHRAAVDLVCALVRSVADIPFDLPYLARLLVDLGVESRARVADALCELLPRAVTSDSAVRLVTALDVLGFGSRPEVVPALRAVLADGSAVLHTRFEAAVALARRVPEEADALAAAVLEPEDDENHPRAFQRRAAELAGTGADVTTGLRALYRNADTPRWVRVVAAALLHDLGAEEGALDEVRRIAEDEHLGVSERCTALLLLAGRDAAVAETVPAFFAAVAADGREPVDDRTFVAQAVAHFAAEHVPAALALLRSCAADRSVAATDRALCVQRLRDLMVTEEVEVERLAGELLAHPPVRCRSRRLVSLLSRSHRTEVERDLLTDRAVPLEVRVPRRDVWDDLPLAAETEAEVRDVLAGPETSVEEEVAAATALARLSGRFVPEASRRLAALRSRGARTALVELGAAQWRHVVAEAERELVDGSLPLRDRAWAALVVAKTRRDLPRSTVGAIRELAAEAPDLARLRLRWALRKVDGLDPVRALRDDAAIPSGVRRNAARRLTPYDVADRAAAFSVLHGIATDPGEKVGLRHSVALDLAGLGAPGREQAVAVLRAMATGEEFPVGARIWGARGLLEVAPACRREAMVLLRGFLGTPNPLLRRRVLWGIGQLEPVEAAVGLAAMASNPAVAAVARVRCAEGVVDLWPRWREKAVAAVRAVAVDGSVARHVRRRAARDLALWSELCRAEARALLSALGGDHDRGRQAPAE</sequence>
<dbReference type="InterPro" id="IPR027417">
    <property type="entry name" value="P-loop_NTPase"/>
</dbReference>
<dbReference type="Proteomes" id="UP001500416">
    <property type="component" value="Unassembled WGS sequence"/>
</dbReference>
<dbReference type="PANTHER" id="PTHR46844">
    <property type="entry name" value="SLR5058 PROTEIN"/>
    <property type="match status" value="1"/>
</dbReference>
<evidence type="ECO:0000313" key="2">
    <source>
        <dbReference type="EMBL" id="GAA0211288.1"/>
    </source>
</evidence>
<name>A0ABP3CPU9_9PSEU</name>
<dbReference type="Pfam" id="PF05729">
    <property type="entry name" value="NACHT"/>
    <property type="match status" value="1"/>
</dbReference>
<reference evidence="3" key="1">
    <citation type="journal article" date="2019" name="Int. J. Syst. Evol. Microbiol.">
        <title>The Global Catalogue of Microorganisms (GCM) 10K type strain sequencing project: providing services to taxonomists for standard genome sequencing and annotation.</title>
        <authorList>
            <consortium name="The Broad Institute Genomics Platform"/>
            <consortium name="The Broad Institute Genome Sequencing Center for Infectious Disease"/>
            <person name="Wu L."/>
            <person name="Ma J."/>
        </authorList>
    </citation>
    <scope>NUCLEOTIDE SEQUENCE [LARGE SCALE GENOMIC DNA]</scope>
    <source>
        <strain evidence="3">JCM 3380</strain>
    </source>
</reference>
<dbReference type="InterPro" id="IPR004155">
    <property type="entry name" value="PBS_lyase_HEAT"/>
</dbReference>
<dbReference type="SMART" id="SM00567">
    <property type="entry name" value="EZ_HEAT"/>
    <property type="match status" value="6"/>
</dbReference>